<dbReference type="PANTHER" id="PTHR46584">
    <property type="entry name" value="HMG DOMAIN-CONTAINING PROTEIN 4"/>
    <property type="match status" value="1"/>
</dbReference>
<dbReference type="PROSITE" id="PS50118">
    <property type="entry name" value="HMG_BOX_2"/>
    <property type="match status" value="2"/>
</dbReference>
<evidence type="ECO:0000256" key="1">
    <source>
        <dbReference type="PROSITE-ProRule" id="PRU00267"/>
    </source>
</evidence>
<dbReference type="Gene3D" id="1.10.30.10">
    <property type="entry name" value="High mobility group box domain"/>
    <property type="match status" value="2"/>
</dbReference>
<feature type="compositionally biased region" description="Basic residues" evidence="2">
    <location>
        <begin position="269"/>
        <end position="281"/>
    </location>
</feature>
<feature type="compositionally biased region" description="Acidic residues" evidence="2">
    <location>
        <begin position="209"/>
        <end position="219"/>
    </location>
</feature>
<feature type="compositionally biased region" description="Basic and acidic residues" evidence="2">
    <location>
        <begin position="220"/>
        <end position="232"/>
    </location>
</feature>
<keyword evidence="5" id="KW-1185">Reference proteome</keyword>
<dbReference type="AlphaFoldDB" id="A0AAD5JZZ4"/>
<dbReference type="SMART" id="SM00398">
    <property type="entry name" value="HMG"/>
    <property type="match status" value="2"/>
</dbReference>
<feature type="compositionally biased region" description="Low complexity" evidence="2">
    <location>
        <begin position="259"/>
        <end position="268"/>
    </location>
</feature>
<feature type="compositionally biased region" description="Basic and acidic residues" evidence="2">
    <location>
        <begin position="168"/>
        <end position="177"/>
    </location>
</feature>
<feature type="region of interest" description="Disordered" evidence="2">
    <location>
        <begin position="70"/>
        <end position="117"/>
    </location>
</feature>
<reference evidence="4" key="1">
    <citation type="journal article" date="2022" name="IScience">
        <title>Evolution of zygomycete secretomes and the origins of terrestrial fungal ecologies.</title>
        <authorList>
            <person name="Chang Y."/>
            <person name="Wang Y."/>
            <person name="Mondo S."/>
            <person name="Ahrendt S."/>
            <person name="Andreopoulos W."/>
            <person name="Barry K."/>
            <person name="Beard J."/>
            <person name="Benny G.L."/>
            <person name="Blankenship S."/>
            <person name="Bonito G."/>
            <person name="Cuomo C."/>
            <person name="Desiro A."/>
            <person name="Gervers K.A."/>
            <person name="Hundley H."/>
            <person name="Kuo A."/>
            <person name="LaButti K."/>
            <person name="Lang B.F."/>
            <person name="Lipzen A."/>
            <person name="O'Donnell K."/>
            <person name="Pangilinan J."/>
            <person name="Reynolds N."/>
            <person name="Sandor L."/>
            <person name="Smith M.E."/>
            <person name="Tsang A."/>
            <person name="Grigoriev I.V."/>
            <person name="Stajich J.E."/>
            <person name="Spatafora J.W."/>
        </authorList>
    </citation>
    <scope>NUCLEOTIDE SEQUENCE</scope>
    <source>
        <strain evidence="4">RSA 2281</strain>
    </source>
</reference>
<dbReference type="GO" id="GO:0003677">
    <property type="term" value="F:DNA binding"/>
    <property type="evidence" value="ECO:0007669"/>
    <property type="project" value="UniProtKB-UniRule"/>
</dbReference>
<gene>
    <name evidence="4" type="ORF">BDA99DRAFT_524016</name>
</gene>
<evidence type="ECO:0000259" key="3">
    <source>
        <dbReference type="PROSITE" id="PS50118"/>
    </source>
</evidence>
<accession>A0AAD5JZZ4</accession>
<dbReference type="GO" id="GO:0005634">
    <property type="term" value="C:nucleus"/>
    <property type="evidence" value="ECO:0007669"/>
    <property type="project" value="UniProtKB-UniRule"/>
</dbReference>
<feature type="compositionally biased region" description="Polar residues" evidence="2">
    <location>
        <begin position="70"/>
        <end position="80"/>
    </location>
</feature>
<name>A0AAD5JZZ4_9FUNG</name>
<evidence type="ECO:0000313" key="4">
    <source>
        <dbReference type="EMBL" id="KAI9249522.1"/>
    </source>
</evidence>
<reference evidence="4" key="2">
    <citation type="submission" date="2023-02" db="EMBL/GenBank/DDBJ databases">
        <authorList>
            <consortium name="DOE Joint Genome Institute"/>
            <person name="Mondo S.J."/>
            <person name="Chang Y."/>
            <person name="Wang Y."/>
            <person name="Ahrendt S."/>
            <person name="Andreopoulos W."/>
            <person name="Barry K."/>
            <person name="Beard J."/>
            <person name="Benny G.L."/>
            <person name="Blankenship S."/>
            <person name="Bonito G."/>
            <person name="Cuomo C."/>
            <person name="Desiro A."/>
            <person name="Gervers K.A."/>
            <person name="Hundley H."/>
            <person name="Kuo A."/>
            <person name="LaButti K."/>
            <person name="Lang B.F."/>
            <person name="Lipzen A."/>
            <person name="O'Donnell K."/>
            <person name="Pangilinan J."/>
            <person name="Reynolds N."/>
            <person name="Sandor L."/>
            <person name="Smith M.W."/>
            <person name="Tsang A."/>
            <person name="Grigoriev I.V."/>
            <person name="Stajich J.E."/>
            <person name="Spatafora J.W."/>
        </authorList>
    </citation>
    <scope>NUCLEOTIDE SEQUENCE</scope>
    <source>
        <strain evidence="4">RSA 2281</strain>
    </source>
</reference>
<evidence type="ECO:0000313" key="5">
    <source>
        <dbReference type="Proteomes" id="UP001209540"/>
    </source>
</evidence>
<proteinExistence type="predicted"/>
<feature type="DNA-binding region" description="HMG box" evidence="1">
    <location>
        <begin position="331"/>
        <end position="399"/>
    </location>
</feature>
<dbReference type="PANTHER" id="PTHR46584:SF1">
    <property type="entry name" value="HMG DOMAIN-CONTAINING PROTEIN 4"/>
    <property type="match status" value="1"/>
</dbReference>
<feature type="compositionally biased region" description="Basic and acidic residues" evidence="2">
    <location>
        <begin position="87"/>
        <end position="98"/>
    </location>
</feature>
<feature type="compositionally biased region" description="Low complexity" evidence="2">
    <location>
        <begin position="101"/>
        <end position="115"/>
    </location>
</feature>
<keyword evidence="1" id="KW-0238">DNA-binding</keyword>
<evidence type="ECO:0000256" key="2">
    <source>
        <dbReference type="SAM" id="MobiDB-lite"/>
    </source>
</evidence>
<dbReference type="SUPFAM" id="SSF47095">
    <property type="entry name" value="HMG-box"/>
    <property type="match status" value="2"/>
</dbReference>
<feature type="compositionally biased region" description="Polar residues" evidence="2">
    <location>
        <begin position="156"/>
        <end position="167"/>
    </location>
</feature>
<feature type="domain" description="HMG box" evidence="3">
    <location>
        <begin position="402"/>
        <end position="470"/>
    </location>
</feature>
<dbReference type="InterPro" id="IPR009071">
    <property type="entry name" value="HMG_box_dom"/>
</dbReference>
<dbReference type="InterPro" id="IPR036910">
    <property type="entry name" value="HMG_box_dom_sf"/>
</dbReference>
<feature type="DNA-binding region" description="HMG box" evidence="1">
    <location>
        <begin position="402"/>
        <end position="470"/>
    </location>
</feature>
<feature type="region of interest" description="Disordered" evidence="2">
    <location>
        <begin position="150"/>
        <end position="333"/>
    </location>
</feature>
<dbReference type="CDD" id="cd00084">
    <property type="entry name" value="HMG-box_SF"/>
    <property type="match status" value="2"/>
</dbReference>
<comment type="caution">
    <text evidence="4">The sequence shown here is derived from an EMBL/GenBank/DDBJ whole genome shotgun (WGS) entry which is preliminary data.</text>
</comment>
<dbReference type="InterPro" id="IPR042477">
    <property type="entry name" value="HMGXB4"/>
</dbReference>
<dbReference type="Pfam" id="PF00505">
    <property type="entry name" value="HMG_box"/>
    <property type="match status" value="2"/>
</dbReference>
<dbReference type="EMBL" id="JAIXMP010000035">
    <property type="protein sequence ID" value="KAI9249522.1"/>
    <property type="molecule type" value="Genomic_DNA"/>
</dbReference>
<dbReference type="Proteomes" id="UP001209540">
    <property type="component" value="Unassembled WGS sequence"/>
</dbReference>
<organism evidence="4 5">
    <name type="scientific">Phascolomyces articulosus</name>
    <dbReference type="NCBI Taxonomy" id="60185"/>
    <lineage>
        <taxon>Eukaryota</taxon>
        <taxon>Fungi</taxon>
        <taxon>Fungi incertae sedis</taxon>
        <taxon>Mucoromycota</taxon>
        <taxon>Mucoromycotina</taxon>
        <taxon>Mucoromycetes</taxon>
        <taxon>Mucorales</taxon>
        <taxon>Lichtheimiaceae</taxon>
        <taxon>Phascolomyces</taxon>
    </lineage>
</organism>
<feature type="domain" description="HMG box" evidence="3">
    <location>
        <begin position="331"/>
        <end position="399"/>
    </location>
</feature>
<feature type="compositionally biased region" description="Acidic residues" evidence="2">
    <location>
        <begin position="291"/>
        <end position="308"/>
    </location>
</feature>
<sequence>MSGFYPVFTEQVRRQTSEKCPSCESGDADIRKHGLLAGTAKCNDCNHIWRWKNGDNLSDSVKDQLSQIQKRKSLSNQDNYTFFGRNPNKDNTDSDKNKGMSTTATAKTTSGGSSSDTVVLTKMPYTQDAIANVHKKMDALKRLQSVSNFKPVYFKKNQSNNDNPSMSKTEDKEAHNQEDDDGVSLFSPSWPKKKLDSKKSKKRKNYSDEYSDDYEEEEDYGNRDDYVGHEESGSEFEPEADDSDGYDNNKTKNRNRSIASTSASAAKTKTVKKASKAKTAKTTKQQQDSNFSDDSDAIFSDPEVDVFDEPSHKKESHVTQLNNYKRKKPRPINSTSVFMLFNKEHRKRICQENPGLSASELSKKVSEAYQNMPESEKERYQGIADRHKKEINKNRHVRERNQGFPGNAYIQYTKYMGPKVYAEHPEMSFKDRSSLVTAGWKALSEEEKEAYREKSRILTEKFYKENPEYVIAKNKRALEKRMNTQRKKNLKKKMAKY</sequence>
<keyword evidence="1" id="KW-0539">Nucleus</keyword>
<protein>
    <recommendedName>
        <fullName evidence="3">HMG box domain-containing protein</fullName>
    </recommendedName>
</protein>
<feature type="compositionally biased region" description="Acidic residues" evidence="2">
    <location>
        <begin position="233"/>
        <end position="245"/>
    </location>
</feature>